<dbReference type="EMBL" id="BAAAGA010000005">
    <property type="protein sequence ID" value="GAA0625913.1"/>
    <property type="molecule type" value="Genomic_DNA"/>
</dbReference>
<dbReference type="RefSeq" id="WP_343793943.1">
    <property type="nucleotide sequence ID" value="NZ_BAAAGA010000005.1"/>
</dbReference>
<keyword evidence="2" id="KW-1185">Reference proteome</keyword>
<protein>
    <submittedName>
        <fullName evidence="1">Uncharacterized protein</fullName>
    </submittedName>
</protein>
<dbReference type="Proteomes" id="UP001501352">
    <property type="component" value="Unassembled WGS sequence"/>
</dbReference>
<name>A0ABP3S4T7_9CAUL</name>
<reference evidence="2" key="1">
    <citation type="journal article" date="2019" name="Int. J. Syst. Evol. Microbiol.">
        <title>The Global Catalogue of Microorganisms (GCM) 10K type strain sequencing project: providing services to taxonomists for standard genome sequencing and annotation.</title>
        <authorList>
            <consortium name="The Broad Institute Genomics Platform"/>
            <consortium name="The Broad Institute Genome Sequencing Center for Infectious Disease"/>
            <person name="Wu L."/>
            <person name="Ma J."/>
        </authorList>
    </citation>
    <scope>NUCLEOTIDE SEQUENCE [LARGE SCALE GENOMIC DNA]</scope>
    <source>
        <strain evidence="2">JCM 12928</strain>
    </source>
</reference>
<organism evidence="1 2">
    <name type="scientific">Brevundimonas kwangchunensis</name>
    <dbReference type="NCBI Taxonomy" id="322163"/>
    <lineage>
        <taxon>Bacteria</taxon>
        <taxon>Pseudomonadati</taxon>
        <taxon>Pseudomonadota</taxon>
        <taxon>Alphaproteobacteria</taxon>
        <taxon>Caulobacterales</taxon>
        <taxon>Caulobacteraceae</taxon>
        <taxon>Brevundimonas</taxon>
    </lineage>
</organism>
<evidence type="ECO:0000313" key="1">
    <source>
        <dbReference type="EMBL" id="GAA0625913.1"/>
    </source>
</evidence>
<proteinExistence type="predicted"/>
<comment type="caution">
    <text evidence="1">The sequence shown here is derived from an EMBL/GenBank/DDBJ whole genome shotgun (WGS) entry which is preliminary data.</text>
</comment>
<gene>
    <name evidence="1" type="ORF">GCM10009422_23290</name>
</gene>
<sequence>MSWSGFRLLTSKTSLGRTLPDINTASASLSDREVLVALDRFSLTSSTLAGAAYGDALGVWDLFPDETDAFGLMPVWGSATVLQSCVDEIRIGARLSGWFPMAGTLKVRVGQCDETGFLESSPWRQAAPDFYNRYTFDRSTAVSGSAQDDRDIVLQPLYAATRNAFEVLRRHSFFAARDILLSTLAADRMVHWLAVVTQSEYEASMQSMGYCDAACAFGEVEDRSADAPTLYLDLTGDEALSRRVHAHLGDRLVHHCVVPSPPGDTYRPLPAGKDRAPGVAEPPPEADDGFENPCLLPCYANVLGSPQVFAECAGADRMPCPPTLELNGLTSAARVIENLARTPGALSDVTLIHLPA</sequence>
<dbReference type="InterPro" id="IPR021276">
    <property type="entry name" value="DUF2855"/>
</dbReference>
<accession>A0ABP3S4T7</accession>
<evidence type="ECO:0000313" key="2">
    <source>
        <dbReference type="Proteomes" id="UP001501352"/>
    </source>
</evidence>
<dbReference type="Pfam" id="PF11017">
    <property type="entry name" value="DUF2855"/>
    <property type="match status" value="1"/>
</dbReference>